<evidence type="ECO:0000313" key="11">
    <source>
        <dbReference type="EMBL" id="MBL4918536.1"/>
    </source>
</evidence>
<feature type="transmembrane region" description="Helical" evidence="9">
    <location>
        <begin position="106"/>
        <end position="128"/>
    </location>
</feature>
<evidence type="ECO:0000256" key="8">
    <source>
        <dbReference type="ARBA" id="ARBA00038436"/>
    </source>
</evidence>
<keyword evidence="3" id="KW-1003">Cell membrane</keyword>
<name>A0A8K0VBA7_9RHOB</name>
<feature type="transmembrane region" description="Helical" evidence="9">
    <location>
        <begin position="21"/>
        <end position="41"/>
    </location>
</feature>
<evidence type="ECO:0000256" key="2">
    <source>
        <dbReference type="ARBA" id="ARBA00022448"/>
    </source>
</evidence>
<comment type="caution">
    <text evidence="11">The sequence shown here is derived from an EMBL/GenBank/DDBJ whole genome shotgun (WGS) entry which is preliminary data.</text>
</comment>
<keyword evidence="7 9" id="KW-0472">Membrane</keyword>
<evidence type="ECO:0000256" key="3">
    <source>
        <dbReference type="ARBA" id="ARBA00022475"/>
    </source>
</evidence>
<feature type="transmembrane region" description="Helical" evidence="9">
    <location>
        <begin position="155"/>
        <end position="172"/>
    </location>
</feature>
<dbReference type="PANTHER" id="PTHR35011">
    <property type="entry name" value="2,3-DIKETO-L-GULONATE TRAP TRANSPORTER SMALL PERMEASE PROTEIN YIAM"/>
    <property type="match status" value="1"/>
</dbReference>
<reference evidence="11" key="1">
    <citation type="submission" date="2021-01" db="EMBL/GenBank/DDBJ databases">
        <title>Tabrizicola alba sp. nov. a motile alkaliphilic bacterium isolated from a soda lake.</title>
        <authorList>
            <person name="Szuroczki S."/>
            <person name="Abbaszade G."/>
            <person name="Schumann P."/>
            <person name="Toth E."/>
        </authorList>
    </citation>
    <scope>NUCLEOTIDE SEQUENCE</scope>
    <source>
        <strain evidence="11">DMG-N-6</strain>
    </source>
</reference>
<feature type="domain" description="Tripartite ATP-independent periplasmic transporters DctQ component" evidence="10">
    <location>
        <begin position="31"/>
        <end position="179"/>
    </location>
</feature>
<keyword evidence="2 9" id="KW-0813">Transport</keyword>
<evidence type="ECO:0000256" key="7">
    <source>
        <dbReference type="ARBA" id="ARBA00023136"/>
    </source>
</evidence>
<keyword evidence="12" id="KW-1185">Reference proteome</keyword>
<evidence type="ECO:0000256" key="1">
    <source>
        <dbReference type="ARBA" id="ARBA00004429"/>
    </source>
</evidence>
<protein>
    <recommendedName>
        <fullName evidence="9">TRAP transporter small permease protein</fullName>
    </recommendedName>
</protein>
<keyword evidence="4 9" id="KW-0997">Cell inner membrane</keyword>
<dbReference type="AlphaFoldDB" id="A0A8K0VBA7"/>
<dbReference type="GO" id="GO:0022857">
    <property type="term" value="F:transmembrane transporter activity"/>
    <property type="evidence" value="ECO:0007669"/>
    <property type="project" value="UniProtKB-UniRule"/>
</dbReference>
<comment type="similarity">
    <text evidence="8 9">Belongs to the TRAP transporter small permease family.</text>
</comment>
<comment type="subcellular location">
    <subcellularLocation>
        <location evidence="1 9">Cell inner membrane</location>
        <topology evidence="1 9">Multi-pass membrane protein</topology>
    </subcellularLocation>
</comment>
<feature type="transmembrane region" description="Helical" evidence="9">
    <location>
        <begin position="61"/>
        <end position="85"/>
    </location>
</feature>
<comment type="function">
    <text evidence="9">Part of the tripartite ATP-independent periplasmic (TRAP) transport system.</text>
</comment>
<dbReference type="EMBL" id="JAESVN010000006">
    <property type="protein sequence ID" value="MBL4918536.1"/>
    <property type="molecule type" value="Genomic_DNA"/>
</dbReference>
<evidence type="ECO:0000259" key="10">
    <source>
        <dbReference type="Pfam" id="PF04290"/>
    </source>
</evidence>
<gene>
    <name evidence="11" type="ORF">JL811_15025</name>
</gene>
<dbReference type="InterPro" id="IPR055348">
    <property type="entry name" value="DctQ"/>
</dbReference>
<keyword evidence="5 9" id="KW-0812">Transmembrane</keyword>
<organism evidence="11 12">
    <name type="scientific">Szabonella alba</name>
    <dbReference type="NCBI Taxonomy" id="2804194"/>
    <lineage>
        <taxon>Bacteria</taxon>
        <taxon>Pseudomonadati</taxon>
        <taxon>Pseudomonadota</taxon>
        <taxon>Alphaproteobacteria</taxon>
        <taxon>Rhodobacterales</taxon>
        <taxon>Paracoccaceae</taxon>
        <taxon>Szabonella</taxon>
    </lineage>
</organism>
<evidence type="ECO:0000256" key="6">
    <source>
        <dbReference type="ARBA" id="ARBA00022989"/>
    </source>
</evidence>
<dbReference type="Proteomes" id="UP000648908">
    <property type="component" value="Unassembled WGS sequence"/>
</dbReference>
<dbReference type="PANTHER" id="PTHR35011:SF2">
    <property type="entry name" value="2,3-DIKETO-L-GULONATE TRAP TRANSPORTER SMALL PERMEASE PROTEIN YIAM"/>
    <property type="match status" value="1"/>
</dbReference>
<accession>A0A8K0VBA7</accession>
<dbReference type="InterPro" id="IPR007387">
    <property type="entry name" value="TRAP_DctQ"/>
</dbReference>
<sequence>MPPAGVSRLSRLQTLFRHSTEAVAAALMAAMFATFILQVVVRYAARLDWVAVNMPWFQPSSFGWTLEFCLAIWVWLIFWGNAFVVRDQDHVTFDILYTTVPPGVRRGFAIVAGLAIAVALLASIAATWDRFAVLRLKRTATLGDLFGDWIRMRDIYLIYIIFLIAVPLRYFWAVWRAFRYGVEEPVLPGVVPPVEGRQGK</sequence>
<evidence type="ECO:0000256" key="9">
    <source>
        <dbReference type="RuleBase" id="RU369079"/>
    </source>
</evidence>
<keyword evidence="6 9" id="KW-1133">Transmembrane helix</keyword>
<dbReference type="GO" id="GO:0005886">
    <property type="term" value="C:plasma membrane"/>
    <property type="evidence" value="ECO:0007669"/>
    <property type="project" value="UniProtKB-SubCell"/>
</dbReference>
<proteinExistence type="inferred from homology"/>
<evidence type="ECO:0000313" key="12">
    <source>
        <dbReference type="Proteomes" id="UP000648908"/>
    </source>
</evidence>
<comment type="subunit">
    <text evidence="9">The complex comprises the extracytoplasmic solute receptor protein and the two transmembrane proteins.</text>
</comment>
<dbReference type="Pfam" id="PF04290">
    <property type="entry name" value="DctQ"/>
    <property type="match status" value="1"/>
</dbReference>
<dbReference type="GO" id="GO:0015740">
    <property type="term" value="P:C4-dicarboxylate transport"/>
    <property type="evidence" value="ECO:0007669"/>
    <property type="project" value="TreeGrafter"/>
</dbReference>
<evidence type="ECO:0000256" key="5">
    <source>
        <dbReference type="ARBA" id="ARBA00022692"/>
    </source>
</evidence>
<evidence type="ECO:0000256" key="4">
    <source>
        <dbReference type="ARBA" id="ARBA00022519"/>
    </source>
</evidence>